<keyword evidence="2" id="KW-1185">Reference proteome</keyword>
<reference evidence="1" key="1">
    <citation type="submission" date="2021-02" db="EMBL/GenBank/DDBJ databases">
        <authorList>
            <person name="Nowell W R."/>
        </authorList>
    </citation>
    <scope>NUCLEOTIDE SEQUENCE</scope>
</reference>
<feature type="non-terminal residue" evidence="1">
    <location>
        <position position="1"/>
    </location>
</feature>
<evidence type="ECO:0000313" key="1">
    <source>
        <dbReference type="EMBL" id="CAF4549823.1"/>
    </source>
</evidence>
<accession>A0A820YTP4</accession>
<name>A0A820YTP4_9BILA</name>
<dbReference type="Proteomes" id="UP000663873">
    <property type="component" value="Unassembled WGS sequence"/>
</dbReference>
<proteinExistence type="predicted"/>
<comment type="caution">
    <text evidence="1">The sequence shown here is derived from an EMBL/GenBank/DDBJ whole genome shotgun (WGS) entry which is preliminary data.</text>
</comment>
<dbReference type="AlphaFoldDB" id="A0A820YTP4"/>
<organism evidence="1 2">
    <name type="scientific">Rotaria socialis</name>
    <dbReference type="NCBI Taxonomy" id="392032"/>
    <lineage>
        <taxon>Eukaryota</taxon>
        <taxon>Metazoa</taxon>
        <taxon>Spiralia</taxon>
        <taxon>Gnathifera</taxon>
        <taxon>Rotifera</taxon>
        <taxon>Eurotatoria</taxon>
        <taxon>Bdelloidea</taxon>
        <taxon>Philodinida</taxon>
        <taxon>Philodinidae</taxon>
        <taxon>Rotaria</taxon>
    </lineage>
</organism>
<evidence type="ECO:0000313" key="2">
    <source>
        <dbReference type="Proteomes" id="UP000663873"/>
    </source>
</evidence>
<gene>
    <name evidence="1" type="ORF">UJA718_LOCUS29288</name>
</gene>
<sequence>GCSTLIQDAIVPDGTSAHDENLIKDGQADCNISHISGWTLSNGNVTTVISNKSSSNCQFTLQSLSTGATMYQRVNLSDKWDSNFWTYSEAVLSGKMSTGVSIELKGIKKDNVVSSMEILSSNEEQINLFLHNDMWELEVFIKFNSSANHNNMNNYWCDDIKLFIIYGTYLESRQAPDALLR</sequence>
<protein>
    <submittedName>
        <fullName evidence="1">Uncharacterized protein</fullName>
    </submittedName>
</protein>
<dbReference type="EMBL" id="CAJOBP010009294">
    <property type="protein sequence ID" value="CAF4549823.1"/>
    <property type="molecule type" value="Genomic_DNA"/>
</dbReference>